<dbReference type="PANTHER" id="PTHR12411">
    <property type="entry name" value="CYSTEINE PROTEASE FAMILY C1-RELATED"/>
    <property type="match status" value="1"/>
</dbReference>
<evidence type="ECO:0000313" key="20">
    <source>
        <dbReference type="Proteomes" id="UP001142055"/>
    </source>
</evidence>
<evidence type="ECO:0000256" key="9">
    <source>
        <dbReference type="ARBA" id="ARBA00022807"/>
    </source>
</evidence>
<dbReference type="Pfam" id="PF00112">
    <property type="entry name" value="Peptidase_C1"/>
    <property type="match status" value="1"/>
</dbReference>
<comment type="cofactor">
    <cofactor evidence="2">
        <name>chloride</name>
        <dbReference type="ChEBI" id="CHEBI:17996"/>
    </cofactor>
</comment>
<evidence type="ECO:0000256" key="8">
    <source>
        <dbReference type="ARBA" id="ARBA00022801"/>
    </source>
</evidence>
<dbReference type="FunFam" id="2.40.128.80:FF:000003">
    <property type="entry name" value="Cathepsin C"/>
    <property type="match status" value="1"/>
</dbReference>
<dbReference type="SUPFAM" id="SSF54001">
    <property type="entry name" value="Cysteine proteinases"/>
    <property type="match status" value="1"/>
</dbReference>
<dbReference type="PROSITE" id="PS00139">
    <property type="entry name" value="THIOL_PROTEASE_CYS"/>
    <property type="match status" value="1"/>
</dbReference>
<name>A0A9Q0RMJ0_BLOTA</name>
<keyword evidence="17" id="KW-0732">Signal</keyword>
<dbReference type="InterPro" id="IPR038765">
    <property type="entry name" value="Papain-like_cys_pep_sf"/>
</dbReference>
<dbReference type="InterPro" id="IPR000169">
    <property type="entry name" value="Pept_cys_AS"/>
</dbReference>
<dbReference type="PROSITE" id="PS00640">
    <property type="entry name" value="THIOL_PROTEASE_ASN"/>
    <property type="match status" value="1"/>
</dbReference>
<keyword evidence="8" id="KW-0378">Hydrolase</keyword>
<organism evidence="19 20">
    <name type="scientific">Blomia tropicalis</name>
    <name type="common">Mite</name>
    <dbReference type="NCBI Taxonomy" id="40697"/>
    <lineage>
        <taxon>Eukaryota</taxon>
        <taxon>Metazoa</taxon>
        <taxon>Ecdysozoa</taxon>
        <taxon>Arthropoda</taxon>
        <taxon>Chelicerata</taxon>
        <taxon>Arachnida</taxon>
        <taxon>Acari</taxon>
        <taxon>Acariformes</taxon>
        <taxon>Sarcoptiformes</taxon>
        <taxon>Astigmata</taxon>
        <taxon>Glycyphagoidea</taxon>
        <taxon>Echimyopodidae</taxon>
        <taxon>Blomia</taxon>
    </lineage>
</organism>
<dbReference type="PRINTS" id="PR00705">
    <property type="entry name" value="PAPAIN"/>
</dbReference>
<dbReference type="GO" id="GO:0008239">
    <property type="term" value="F:dipeptidyl-peptidase activity"/>
    <property type="evidence" value="ECO:0007669"/>
    <property type="project" value="UniProtKB-EC"/>
</dbReference>
<dbReference type="InterPro" id="IPR000668">
    <property type="entry name" value="Peptidase_C1A_C"/>
</dbReference>
<dbReference type="PROSITE" id="PS00639">
    <property type="entry name" value="THIOL_PROTEASE_HIS"/>
    <property type="match status" value="1"/>
</dbReference>
<keyword evidence="11" id="KW-0868">Chloride</keyword>
<dbReference type="EMBL" id="JAPWDV010000002">
    <property type="protein sequence ID" value="KAJ6219535.1"/>
    <property type="molecule type" value="Genomic_DNA"/>
</dbReference>
<dbReference type="OMA" id="NAVQKSW"/>
<comment type="similarity">
    <text evidence="3">Belongs to the peptidase C1 family.</text>
</comment>
<dbReference type="Pfam" id="PF08773">
    <property type="entry name" value="CathepsinC_exc"/>
    <property type="match status" value="1"/>
</dbReference>
<dbReference type="GO" id="GO:0008234">
    <property type="term" value="F:cysteine-type peptidase activity"/>
    <property type="evidence" value="ECO:0007669"/>
    <property type="project" value="UniProtKB-KW"/>
</dbReference>
<dbReference type="Gene3D" id="3.90.70.10">
    <property type="entry name" value="Cysteine proteinases"/>
    <property type="match status" value="1"/>
</dbReference>
<evidence type="ECO:0000256" key="17">
    <source>
        <dbReference type="SAM" id="SignalP"/>
    </source>
</evidence>
<evidence type="ECO:0000313" key="19">
    <source>
        <dbReference type="EMBL" id="KAJ6219535.1"/>
    </source>
</evidence>
<dbReference type="AlphaFoldDB" id="A0A9Q0RMJ0"/>
<dbReference type="EC" id="3.4.14.1" evidence="5"/>
<keyword evidence="10" id="KW-1015">Disulfide bond</keyword>
<dbReference type="Proteomes" id="UP001142055">
    <property type="component" value="Chromosome 2"/>
</dbReference>
<evidence type="ECO:0000256" key="3">
    <source>
        <dbReference type="ARBA" id="ARBA00008455"/>
    </source>
</evidence>
<comment type="catalytic activity">
    <reaction evidence="1">
        <text>Release of an N-terminal dipeptide, Xaa-Yaa-|-Zaa-, except when Xaa is Arg or Lys, or Yaa or Zaa is Pro.</text>
        <dbReference type="EC" id="3.4.14.1"/>
    </reaction>
</comment>
<dbReference type="InterPro" id="IPR025660">
    <property type="entry name" value="Pept_his_AS"/>
</dbReference>
<dbReference type="Gene3D" id="2.40.128.80">
    <property type="entry name" value="Cathepsin C, exclusion domain"/>
    <property type="match status" value="1"/>
</dbReference>
<feature type="signal peptide" evidence="17">
    <location>
        <begin position="1"/>
        <end position="22"/>
    </location>
</feature>
<evidence type="ECO:0000256" key="10">
    <source>
        <dbReference type="ARBA" id="ARBA00023157"/>
    </source>
</evidence>
<evidence type="ECO:0000256" key="14">
    <source>
        <dbReference type="ARBA" id="ARBA00030778"/>
    </source>
</evidence>
<dbReference type="GO" id="GO:0006508">
    <property type="term" value="P:proteolysis"/>
    <property type="evidence" value="ECO:0007669"/>
    <property type="project" value="UniProtKB-KW"/>
</dbReference>
<comment type="caution">
    <text evidence="19">The sequence shown here is derived from an EMBL/GenBank/DDBJ whole genome shotgun (WGS) entry which is preliminary data.</text>
</comment>
<dbReference type="SUPFAM" id="SSF75001">
    <property type="entry name" value="Dipeptidyl peptidase I (cathepsin C), exclusion domain"/>
    <property type="match status" value="1"/>
</dbReference>
<evidence type="ECO:0000256" key="4">
    <source>
        <dbReference type="ARBA" id="ARBA00011610"/>
    </source>
</evidence>
<dbReference type="InterPro" id="IPR013128">
    <property type="entry name" value="Peptidase_C1A"/>
</dbReference>
<evidence type="ECO:0000256" key="5">
    <source>
        <dbReference type="ARBA" id="ARBA00012059"/>
    </source>
</evidence>
<reference evidence="19" key="1">
    <citation type="submission" date="2022-12" db="EMBL/GenBank/DDBJ databases">
        <title>Genome assemblies of Blomia tropicalis.</title>
        <authorList>
            <person name="Cui Y."/>
        </authorList>
    </citation>
    <scope>NUCLEOTIDE SEQUENCE</scope>
    <source>
        <tissue evidence="19">Adult mites</tissue>
    </source>
</reference>
<protein>
    <recommendedName>
        <fullName evidence="6">Dipeptidyl peptidase 1</fullName>
        <ecNumber evidence="5">3.4.14.1</ecNumber>
    </recommendedName>
    <alternativeName>
        <fullName evidence="13">Cathepsin C</fullName>
    </alternativeName>
    <alternativeName>
        <fullName evidence="12">Cathepsin J</fullName>
    </alternativeName>
    <alternativeName>
        <fullName evidence="15">Dipeptidyl peptidase I</fullName>
    </alternativeName>
    <alternativeName>
        <fullName evidence="14">Dipeptidyl transferase</fullName>
    </alternativeName>
</protein>
<comment type="function">
    <text evidence="16">Thiol protease. Has dipeptidylpeptidase activity. Active against a broad range of dipeptide substrates composed of both polar and hydrophobic amino acids. Proline cannot occupy the P1 position and arginine cannot occupy the P2 position of the substrate. Can act as both an exopeptidase and endopeptidase. Activates serine proteases such as elastase, cathepsin G and granzymes A and B.</text>
</comment>
<dbReference type="InterPro" id="IPR014882">
    <property type="entry name" value="CathepsinC_exc"/>
</dbReference>
<keyword evidence="20" id="KW-1185">Reference proteome</keyword>
<accession>A0A9Q0RMJ0</accession>
<proteinExistence type="inferred from homology"/>
<evidence type="ECO:0000259" key="18">
    <source>
        <dbReference type="SMART" id="SM00645"/>
    </source>
</evidence>
<evidence type="ECO:0000256" key="16">
    <source>
        <dbReference type="ARBA" id="ARBA00045556"/>
    </source>
</evidence>
<evidence type="ECO:0000256" key="6">
    <source>
        <dbReference type="ARBA" id="ARBA00014709"/>
    </source>
</evidence>
<evidence type="ECO:0000256" key="11">
    <source>
        <dbReference type="ARBA" id="ARBA00023214"/>
    </source>
</evidence>
<sequence length="481" mass="54726">MKRSICNWLTIVVLCFSVHVNADTPANCTYEDIRGEWEFHETERIASRKEVCDDNSVSTTKHTVYLKLEFPNIATDQHGNVGHWTIIYNQGFEVSINYRKYFAFSLYKQVGKQVTSYCDSTFPGWSHDVLGNNWACFKGRKVNRQQEKSFDETMVNNGKTHTVQPFLLESVPVNHNLIQMNVNKINMKQSSWKAKFYPHLMNLNTEDLIRMAGGRGSAIVNRPSTVPASEEIKEKVRQLPESFDWRNVNGINYVSPVRDQGKCGSCYIFSSMAQLEARVRIATNNSEQPIFSTQEVVDCSKYSQGCDGGFPYLIAGKYGRDYGVIADECYPYKGKNGKCSLPYNSTGTKCMKRSYTLHYHYVGGYYGGCNEELMLLELVKNGPITVGFEVYDDFTSYSGGIYSHDKSKDQWRNGVHFNPFQLTNHAVLIVGYGVDKQSGEKYWIVKNSWGKDWGLDGYFWIKRGNDECGIESLAVSVTPIP</sequence>
<dbReference type="SMART" id="SM00645">
    <property type="entry name" value="Pept_C1"/>
    <property type="match status" value="1"/>
</dbReference>
<gene>
    <name evidence="19" type="ORF">RDWZM_005347</name>
</gene>
<evidence type="ECO:0000256" key="13">
    <source>
        <dbReference type="ARBA" id="ARBA00029779"/>
    </source>
</evidence>
<keyword evidence="9" id="KW-0788">Thiol protease</keyword>
<evidence type="ECO:0000256" key="2">
    <source>
        <dbReference type="ARBA" id="ARBA00001923"/>
    </source>
</evidence>
<comment type="subunit">
    <text evidence="4">Tetramer of heterotrimers consisting of exclusion domain, heavy- and light chains.</text>
</comment>
<feature type="chain" id="PRO_5040327611" description="Dipeptidyl peptidase 1" evidence="17">
    <location>
        <begin position="23"/>
        <end position="481"/>
    </location>
</feature>
<feature type="domain" description="Peptidase C1A papain C-terminal" evidence="18">
    <location>
        <begin position="239"/>
        <end position="478"/>
    </location>
</feature>
<evidence type="ECO:0000256" key="12">
    <source>
        <dbReference type="ARBA" id="ARBA00029762"/>
    </source>
</evidence>
<keyword evidence="7" id="KW-0645">Protease</keyword>
<evidence type="ECO:0000256" key="15">
    <source>
        <dbReference type="ARBA" id="ARBA00032961"/>
    </source>
</evidence>
<dbReference type="InterPro" id="IPR036496">
    <property type="entry name" value="CathepsinC_exc_dom_sf"/>
</dbReference>
<evidence type="ECO:0000256" key="7">
    <source>
        <dbReference type="ARBA" id="ARBA00022670"/>
    </source>
</evidence>
<evidence type="ECO:0000256" key="1">
    <source>
        <dbReference type="ARBA" id="ARBA00000738"/>
    </source>
</evidence>
<dbReference type="InterPro" id="IPR025661">
    <property type="entry name" value="Pept_asp_AS"/>
</dbReference>